<protein>
    <recommendedName>
        <fullName evidence="3">HEAT repeat domain-containing protein</fullName>
    </recommendedName>
</protein>
<organism evidence="1 2">
    <name type="scientific">Actinomadura adrarensis</name>
    <dbReference type="NCBI Taxonomy" id="1819600"/>
    <lineage>
        <taxon>Bacteria</taxon>
        <taxon>Bacillati</taxon>
        <taxon>Actinomycetota</taxon>
        <taxon>Actinomycetes</taxon>
        <taxon>Streptosporangiales</taxon>
        <taxon>Thermomonosporaceae</taxon>
        <taxon>Actinomadura</taxon>
    </lineage>
</organism>
<dbReference type="EMBL" id="JBHTIR010001487">
    <property type="protein sequence ID" value="MFD0852614.1"/>
    <property type="molecule type" value="Genomic_DNA"/>
</dbReference>
<reference evidence="2" key="1">
    <citation type="journal article" date="2019" name="Int. J. Syst. Evol. Microbiol.">
        <title>The Global Catalogue of Microorganisms (GCM) 10K type strain sequencing project: providing services to taxonomists for standard genome sequencing and annotation.</title>
        <authorList>
            <consortium name="The Broad Institute Genomics Platform"/>
            <consortium name="The Broad Institute Genome Sequencing Center for Infectious Disease"/>
            <person name="Wu L."/>
            <person name="Ma J."/>
        </authorList>
    </citation>
    <scope>NUCLEOTIDE SEQUENCE [LARGE SCALE GENOMIC DNA]</scope>
    <source>
        <strain evidence="2">JCM 31696</strain>
    </source>
</reference>
<gene>
    <name evidence="1" type="ORF">ACFQ07_10285</name>
</gene>
<name>A0ABW3CDN5_9ACTN</name>
<accession>A0ABW3CDN5</accession>
<proteinExistence type="predicted"/>
<feature type="non-terminal residue" evidence="1">
    <location>
        <position position="193"/>
    </location>
</feature>
<evidence type="ECO:0000313" key="1">
    <source>
        <dbReference type="EMBL" id="MFD0852614.1"/>
    </source>
</evidence>
<evidence type="ECO:0000313" key="2">
    <source>
        <dbReference type="Proteomes" id="UP001597083"/>
    </source>
</evidence>
<keyword evidence="2" id="KW-1185">Reference proteome</keyword>
<comment type="caution">
    <text evidence="1">The sequence shown here is derived from an EMBL/GenBank/DDBJ whole genome shotgun (WGS) entry which is preliminary data.</text>
</comment>
<dbReference type="Proteomes" id="UP001597083">
    <property type="component" value="Unassembled WGS sequence"/>
</dbReference>
<evidence type="ECO:0008006" key="3">
    <source>
        <dbReference type="Google" id="ProtNLM"/>
    </source>
</evidence>
<sequence length="193" mass="21278">MDGSGTGARGSAIVSQAPKAAIRLRAFLAAAGKEVYQEALDRLSECRRTASQRVAVSFLAPTREDWVDECCADPPPKRGRLGFWWMLYGSLGSPRQVDQLLQHNVVSRFLWDRALLATMADAVGPGITPLVVAAFDDTWDTASRKLFLEILAVLPCDEAFQALVDRADRKNVQPALLSAAKRFPERARRLLPE</sequence>